<dbReference type="Gene3D" id="3.40.50.1820">
    <property type="entry name" value="alpha/beta hydrolase"/>
    <property type="match status" value="1"/>
</dbReference>
<protein>
    <submittedName>
        <fullName evidence="1">DUF2974 domain-containing protein</fullName>
    </submittedName>
</protein>
<dbReference type="Proteomes" id="UP000615234">
    <property type="component" value="Unassembled WGS sequence"/>
</dbReference>
<gene>
    <name evidence="1" type="ORF">H8S09_05105</name>
</gene>
<name>A0A8I0DTS7_9FIRM</name>
<dbReference type="RefSeq" id="WP_186847487.1">
    <property type="nucleotide sequence ID" value="NZ_JACOOX010000003.1"/>
</dbReference>
<dbReference type="AlphaFoldDB" id="A0A8I0DTS7"/>
<comment type="caution">
    <text evidence="1">The sequence shown here is derived from an EMBL/GenBank/DDBJ whole genome shotgun (WGS) entry which is preliminary data.</text>
</comment>
<keyword evidence="2" id="KW-1185">Reference proteome</keyword>
<dbReference type="SUPFAM" id="SSF53474">
    <property type="entry name" value="alpha/beta-Hydrolases"/>
    <property type="match status" value="1"/>
</dbReference>
<dbReference type="InterPro" id="IPR024499">
    <property type="entry name" value="Mbeg1-like"/>
</dbReference>
<evidence type="ECO:0000313" key="2">
    <source>
        <dbReference type="Proteomes" id="UP000615234"/>
    </source>
</evidence>
<reference evidence="1 2" key="1">
    <citation type="submission" date="2020-08" db="EMBL/GenBank/DDBJ databases">
        <title>Genome public.</title>
        <authorList>
            <person name="Liu C."/>
            <person name="Sun Q."/>
        </authorList>
    </citation>
    <scope>NUCLEOTIDE SEQUENCE [LARGE SCALE GENOMIC DNA]</scope>
    <source>
        <strain evidence="1 2">NSJ-10</strain>
    </source>
</reference>
<dbReference type="EMBL" id="JACOOX010000003">
    <property type="protein sequence ID" value="MBC5662275.1"/>
    <property type="molecule type" value="Genomic_DNA"/>
</dbReference>
<sequence>MANILDYLEWRGDLPFEASAFNEVDAVVFSRFSYIPFEGIVPDDFSHAVTVAEAAERFLGDAKRMTQVIYEDDLKLLAAMGASRRFGDLRLCGYVNQLDEEIQKQFSAVTVKLFDDVSCVVYRGTDKTVVGWREDCNMAFLSPVPSQRTAVEYLRQAAEQIAGTFLLCGHSKGGNLAIYAAATCERTLQDRILKVCSMDGPGFEPNVLELAGYNRMLSRMITYIPQNSVVGMLLEHREKYVVIRSMQEGFMQHDVYSWEVLGPSLIHEEGITDECRLLNASLKEWIDNMDYDQRRQFVNSLFDLLDECDAKTTDDLQNNWHKDIGRILTSIKKMDEASRKVVSQTILSLLKITRKNVSNRSED</sequence>
<evidence type="ECO:0000313" key="1">
    <source>
        <dbReference type="EMBL" id="MBC5662275.1"/>
    </source>
</evidence>
<dbReference type="Pfam" id="PF11187">
    <property type="entry name" value="Mbeg1-like"/>
    <property type="match status" value="1"/>
</dbReference>
<dbReference type="InterPro" id="IPR029058">
    <property type="entry name" value="AB_hydrolase_fold"/>
</dbReference>
<accession>A0A8I0DTS7</accession>
<organism evidence="1 2">
    <name type="scientific">Coprococcus hominis</name>
    <name type="common">ex Liu et al. 2022</name>
    <dbReference type="NCBI Taxonomy" id="2763039"/>
    <lineage>
        <taxon>Bacteria</taxon>
        <taxon>Bacillati</taxon>
        <taxon>Bacillota</taxon>
        <taxon>Clostridia</taxon>
        <taxon>Lachnospirales</taxon>
        <taxon>Lachnospiraceae</taxon>
        <taxon>Coprococcus</taxon>
    </lineage>
</organism>
<proteinExistence type="predicted"/>